<gene>
    <name evidence="1" type="ORF">BH720_007255</name>
</gene>
<protein>
    <submittedName>
        <fullName evidence="1">Uncharacterized protein</fullName>
    </submittedName>
</protein>
<accession>A0ACD5GWU6</accession>
<evidence type="ECO:0000313" key="1">
    <source>
        <dbReference type="EMBL" id="XPM65480.1"/>
    </source>
</evidence>
<organism evidence="1 2">
    <name type="scientific">Desertifilum tharense IPPAS B-1220</name>
    <dbReference type="NCBI Taxonomy" id="1781255"/>
    <lineage>
        <taxon>Bacteria</taxon>
        <taxon>Bacillati</taxon>
        <taxon>Cyanobacteriota</taxon>
        <taxon>Cyanophyceae</taxon>
        <taxon>Desertifilales</taxon>
        <taxon>Desertifilaceae</taxon>
        <taxon>Desertifilum</taxon>
    </lineage>
</organism>
<dbReference type="EMBL" id="CP182909">
    <property type="protein sequence ID" value="XPM65480.1"/>
    <property type="molecule type" value="Genomic_DNA"/>
</dbReference>
<reference evidence="1 2" key="1">
    <citation type="journal article" date="2016" name="Genome Announc.">
        <title>Draft Genome Sequence of the Thermotolerant Cyanobacterium Desertifilum sp. IPPAS B-1220.</title>
        <authorList>
            <person name="Mironov K.S."/>
            <person name="Sinetova M.A."/>
            <person name="Bolatkhan K."/>
            <person name="Zayadan B.K."/>
            <person name="Ustinova V.V."/>
            <person name="Kupriyanova E.V."/>
            <person name="Skrypnik A.N."/>
            <person name="Gogoleva N.E."/>
            <person name="Gogolev Y.V."/>
            <person name="Los D.A."/>
        </authorList>
    </citation>
    <scope>NUCLEOTIDE SEQUENCE [LARGE SCALE GENOMIC DNA]</scope>
    <source>
        <strain evidence="1 2">IPPAS B-1220</strain>
    </source>
</reference>
<evidence type="ECO:0000313" key="2">
    <source>
        <dbReference type="Proteomes" id="UP000095472"/>
    </source>
</evidence>
<dbReference type="Proteomes" id="UP000095472">
    <property type="component" value="Chromosome"/>
</dbReference>
<sequence>MVVNSRPVIPYPPRLFQDRQILEQFLLNCQQNALAKKQPHLVSISQEIPGVDPLLVLQEVAQPNQLNFYWENRNRGKRSPPLIALKPFKFNREIGFKQHKNLSKIVLIKLQLAAIFISGFLVPTFFVTLPFSSVQPHPMLPFQPLPSFYRNCK</sequence>
<proteinExistence type="predicted"/>
<keyword evidence="2" id="KW-1185">Reference proteome</keyword>
<name>A0ACD5GWU6_9CYAN</name>